<dbReference type="AlphaFoldDB" id="A0A915I5J2"/>
<accession>A0A915I5J2</accession>
<evidence type="ECO:0000313" key="2">
    <source>
        <dbReference type="Proteomes" id="UP000887565"/>
    </source>
</evidence>
<feature type="region of interest" description="Disordered" evidence="1">
    <location>
        <begin position="102"/>
        <end position="121"/>
    </location>
</feature>
<protein>
    <submittedName>
        <fullName evidence="3">Uncharacterized protein</fullName>
    </submittedName>
</protein>
<proteinExistence type="predicted"/>
<organism evidence="2 3">
    <name type="scientific">Romanomermis culicivorax</name>
    <name type="common">Nematode worm</name>
    <dbReference type="NCBI Taxonomy" id="13658"/>
    <lineage>
        <taxon>Eukaryota</taxon>
        <taxon>Metazoa</taxon>
        <taxon>Ecdysozoa</taxon>
        <taxon>Nematoda</taxon>
        <taxon>Enoplea</taxon>
        <taxon>Dorylaimia</taxon>
        <taxon>Mermithida</taxon>
        <taxon>Mermithoidea</taxon>
        <taxon>Mermithidae</taxon>
        <taxon>Romanomermis</taxon>
    </lineage>
</organism>
<dbReference type="WBParaSite" id="nRc.2.0.1.t09403-RA">
    <property type="protein sequence ID" value="nRc.2.0.1.t09403-RA"/>
    <property type="gene ID" value="nRc.2.0.1.g09403"/>
</dbReference>
<reference evidence="3" key="1">
    <citation type="submission" date="2022-11" db="UniProtKB">
        <authorList>
            <consortium name="WormBaseParasite"/>
        </authorList>
    </citation>
    <scope>IDENTIFICATION</scope>
</reference>
<sequence>MDYISPLHRDAEIQRRIEALKNLLKAVFKAPLPPRPPMDVEPASTSLLPTARSQLPTALTSATTTTVTHPMSLWPTALTSVQSITPAQPQLVITTRPVLGVAPPTSSTPHHAHGPLGPLSV</sequence>
<keyword evidence="2" id="KW-1185">Reference proteome</keyword>
<dbReference type="Proteomes" id="UP000887565">
    <property type="component" value="Unplaced"/>
</dbReference>
<evidence type="ECO:0000313" key="3">
    <source>
        <dbReference type="WBParaSite" id="nRc.2.0.1.t09403-RA"/>
    </source>
</evidence>
<evidence type="ECO:0000256" key="1">
    <source>
        <dbReference type="SAM" id="MobiDB-lite"/>
    </source>
</evidence>
<name>A0A915I5J2_ROMCU</name>